<evidence type="ECO:0000256" key="1">
    <source>
        <dbReference type="SAM" id="SignalP"/>
    </source>
</evidence>
<dbReference type="RefSeq" id="WP_160770516.1">
    <property type="nucleotide sequence ID" value="NZ_WTYV01000001.1"/>
</dbReference>
<feature type="signal peptide" evidence="1">
    <location>
        <begin position="1"/>
        <end position="22"/>
    </location>
</feature>
<evidence type="ECO:0008006" key="4">
    <source>
        <dbReference type="Google" id="ProtNLM"/>
    </source>
</evidence>
<protein>
    <recommendedName>
        <fullName evidence="4">DUF2059 domain-containing protein</fullName>
    </recommendedName>
</protein>
<keyword evidence="3" id="KW-1185">Reference proteome</keyword>
<dbReference type="OrthoDB" id="7409988at2"/>
<dbReference type="AlphaFoldDB" id="A0A844YVY1"/>
<sequence>MAGFKAALTAVILALTPAAALAQDSDAGLAGFGEAMAGLFAPPPPLTAEEQARLPLAMALADKVVPAGSLGSMMDGMMGGMFGAIIGTDGEPSARDVISRRVGVFSVDTDAITDQQATRIADLLDPAWRERETRSREFTEQAMGRVMQAVEPVVRQAIAELYAIHFSEAQLADIDAFFATPSGAAYARQSYQMASDPRLAGTMMRMMPEAMGQMGSIQAELDAAMADLPRQRNYADLTPNQRKLLAQWLGVAAEDLEYALMDATPSFAE</sequence>
<feature type="chain" id="PRO_5032611685" description="DUF2059 domain-containing protein" evidence="1">
    <location>
        <begin position="23"/>
        <end position="269"/>
    </location>
</feature>
<reference evidence="2 3" key="1">
    <citation type="submission" date="2019-12" db="EMBL/GenBank/DDBJ databases">
        <title>Genomic-based taxomic classification of the family Erythrobacteraceae.</title>
        <authorList>
            <person name="Xu L."/>
        </authorList>
    </citation>
    <scope>NUCLEOTIDE SEQUENCE [LARGE SCALE GENOMIC DNA]</scope>
    <source>
        <strain evidence="2 3">M0322</strain>
    </source>
</reference>
<name>A0A844YVY1_9SPHN</name>
<dbReference type="EMBL" id="WTYV01000001">
    <property type="protein sequence ID" value="MXO70624.1"/>
    <property type="molecule type" value="Genomic_DNA"/>
</dbReference>
<comment type="caution">
    <text evidence="2">The sequence shown here is derived from an EMBL/GenBank/DDBJ whole genome shotgun (WGS) entry which is preliminary data.</text>
</comment>
<accession>A0A844YVY1</accession>
<organism evidence="2 3">
    <name type="scientific">Alteraurantiacibacter buctensis</name>
    <dbReference type="NCBI Taxonomy" id="1503981"/>
    <lineage>
        <taxon>Bacteria</taxon>
        <taxon>Pseudomonadati</taxon>
        <taxon>Pseudomonadota</taxon>
        <taxon>Alphaproteobacteria</taxon>
        <taxon>Sphingomonadales</taxon>
        <taxon>Erythrobacteraceae</taxon>
        <taxon>Alteraurantiacibacter</taxon>
    </lineage>
</organism>
<evidence type="ECO:0000313" key="2">
    <source>
        <dbReference type="EMBL" id="MXO70624.1"/>
    </source>
</evidence>
<gene>
    <name evidence="2" type="ORF">GRI99_03135</name>
</gene>
<dbReference type="Proteomes" id="UP000466966">
    <property type="component" value="Unassembled WGS sequence"/>
</dbReference>
<keyword evidence="1" id="KW-0732">Signal</keyword>
<evidence type="ECO:0000313" key="3">
    <source>
        <dbReference type="Proteomes" id="UP000466966"/>
    </source>
</evidence>
<proteinExistence type="predicted"/>